<dbReference type="Proteomes" id="UP000186391">
    <property type="component" value="Unassembled WGS sequence"/>
</dbReference>
<dbReference type="OrthoDB" id="507010at2"/>
<gene>
    <name evidence="2" type="ORF">NIES592_18680</name>
</gene>
<name>A0A1U7GVS4_9CYAN</name>
<organism evidence="2 3">
    <name type="scientific">Fischerella major NIES-592</name>
    <dbReference type="NCBI Taxonomy" id="210994"/>
    <lineage>
        <taxon>Bacteria</taxon>
        <taxon>Bacillati</taxon>
        <taxon>Cyanobacteriota</taxon>
        <taxon>Cyanophyceae</taxon>
        <taxon>Nostocales</taxon>
        <taxon>Hapalosiphonaceae</taxon>
        <taxon>Fischerella</taxon>
    </lineage>
</organism>
<evidence type="ECO:0000313" key="3">
    <source>
        <dbReference type="Proteomes" id="UP000186391"/>
    </source>
</evidence>
<dbReference type="EMBL" id="MRCA01000012">
    <property type="protein sequence ID" value="OKH12237.1"/>
    <property type="molecule type" value="Genomic_DNA"/>
</dbReference>
<sequence length="323" mass="37262">MTSNMSPNNVCKYTRNHQTVEISLLLANLKNNIWFWGIFSWMFGVTDRGVAAFADGYLSPVEILQICAISFLFLSWLFLKPDESLNDDEGVCSSDQTDLSHYRHEALSTVRDRMLELQRQHIISQAYTLPFPYLCQIYHLLNLKHLETVHSFSLNNLKVVDVNYVQATNNGGVLKFQSVLAVSGVNILRIWRQPIVEVDLILHTPFTVELSIPVYNNKRIIVIFNALPLSSNAHKFFVDIYSDLGWPKPVMQIILHFASCLTLYEDFLPYLRALAKRNIDCLISLNRICQHETMWLFRRFVELYGSSIEPADKLKLLSSQEDK</sequence>
<keyword evidence="1" id="KW-1133">Transmembrane helix</keyword>
<keyword evidence="3" id="KW-1185">Reference proteome</keyword>
<evidence type="ECO:0000313" key="2">
    <source>
        <dbReference type="EMBL" id="OKH12237.1"/>
    </source>
</evidence>
<comment type="caution">
    <text evidence="2">The sequence shown here is derived from an EMBL/GenBank/DDBJ whole genome shotgun (WGS) entry which is preliminary data.</text>
</comment>
<evidence type="ECO:0000256" key="1">
    <source>
        <dbReference type="SAM" id="Phobius"/>
    </source>
</evidence>
<reference evidence="2 3" key="1">
    <citation type="submission" date="2016-11" db="EMBL/GenBank/DDBJ databases">
        <title>Draft Genome Sequences of Nine Cyanobacterial Strains from Diverse Habitats.</title>
        <authorList>
            <person name="Zhu T."/>
            <person name="Hou S."/>
            <person name="Lu X."/>
            <person name="Hess W.R."/>
        </authorList>
    </citation>
    <scope>NUCLEOTIDE SEQUENCE [LARGE SCALE GENOMIC DNA]</scope>
    <source>
        <strain evidence="2 3">NIES-592</strain>
    </source>
</reference>
<accession>A0A1U7GVS4</accession>
<dbReference type="AlphaFoldDB" id="A0A1U7GVS4"/>
<feature type="transmembrane region" description="Helical" evidence="1">
    <location>
        <begin position="61"/>
        <end position="79"/>
    </location>
</feature>
<keyword evidence="1" id="KW-0472">Membrane</keyword>
<keyword evidence="1" id="KW-0812">Transmembrane</keyword>
<proteinExistence type="predicted"/>
<protein>
    <submittedName>
        <fullName evidence="2">Uncharacterized protein</fullName>
    </submittedName>
</protein>